<evidence type="ECO:0000256" key="1">
    <source>
        <dbReference type="SAM" id="MobiDB-lite"/>
    </source>
</evidence>
<dbReference type="AlphaFoldDB" id="A0AAE1DRR0"/>
<feature type="region of interest" description="Disordered" evidence="1">
    <location>
        <begin position="88"/>
        <end position="113"/>
    </location>
</feature>
<dbReference type="Proteomes" id="UP001283361">
    <property type="component" value="Unassembled WGS sequence"/>
</dbReference>
<comment type="caution">
    <text evidence="2">The sequence shown here is derived from an EMBL/GenBank/DDBJ whole genome shotgun (WGS) entry which is preliminary data.</text>
</comment>
<feature type="compositionally biased region" description="Basic residues" evidence="1">
    <location>
        <begin position="104"/>
        <end position="113"/>
    </location>
</feature>
<name>A0AAE1DRR0_9GAST</name>
<accession>A0AAE1DRR0</accession>
<feature type="compositionally biased region" description="Basic and acidic residues" evidence="1">
    <location>
        <begin position="90"/>
        <end position="99"/>
    </location>
</feature>
<evidence type="ECO:0000313" key="3">
    <source>
        <dbReference type="Proteomes" id="UP001283361"/>
    </source>
</evidence>
<protein>
    <submittedName>
        <fullName evidence="2">Uncharacterized protein</fullName>
    </submittedName>
</protein>
<sequence length="220" mass="24432">MRGSSALRALHGIHYIHCYGHHLGHRSKQLWRLGQARRHSHDLVIWSSRGTDLTAGGQRWTCPVYTSALTSQGDEALAAPHSGLLARQSGLDKGHETPELSRSGRSHLPGKRRGRIKVDQHLITDHGQSLCSIHIIIISSASLAHKQHWYPLESRCTESSVSAYAELENSHAALGTFKEFRLGCDLTGPQFHGLHTTVSSRRCYMKDHCMQSMVSAGMEE</sequence>
<dbReference type="EMBL" id="JAWDGP010002698">
    <property type="protein sequence ID" value="KAK3780631.1"/>
    <property type="molecule type" value="Genomic_DNA"/>
</dbReference>
<gene>
    <name evidence="2" type="ORF">RRG08_044856</name>
</gene>
<keyword evidence="3" id="KW-1185">Reference proteome</keyword>
<proteinExistence type="predicted"/>
<evidence type="ECO:0000313" key="2">
    <source>
        <dbReference type="EMBL" id="KAK3780631.1"/>
    </source>
</evidence>
<reference evidence="2" key="1">
    <citation type="journal article" date="2023" name="G3 (Bethesda)">
        <title>A reference genome for the long-term kleptoplast-retaining sea slug Elysia crispata morphotype clarki.</title>
        <authorList>
            <person name="Eastman K.E."/>
            <person name="Pendleton A.L."/>
            <person name="Shaikh M.A."/>
            <person name="Suttiyut T."/>
            <person name="Ogas R."/>
            <person name="Tomko P."/>
            <person name="Gavelis G."/>
            <person name="Widhalm J.R."/>
            <person name="Wisecaver J.H."/>
        </authorList>
    </citation>
    <scope>NUCLEOTIDE SEQUENCE</scope>
    <source>
        <strain evidence="2">ECLA1</strain>
    </source>
</reference>
<organism evidence="2 3">
    <name type="scientific">Elysia crispata</name>
    <name type="common">lettuce slug</name>
    <dbReference type="NCBI Taxonomy" id="231223"/>
    <lineage>
        <taxon>Eukaryota</taxon>
        <taxon>Metazoa</taxon>
        <taxon>Spiralia</taxon>
        <taxon>Lophotrochozoa</taxon>
        <taxon>Mollusca</taxon>
        <taxon>Gastropoda</taxon>
        <taxon>Heterobranchia</taxon>
        <taxon>Euthyneura</taxon>
        <taxon>Panpulmonata</taxon>
        <taxon>Sacoglossa</taxon>
        <taxon>Placobranchoidea</taxon>
        <taxon>Plakobranchidae</taxon>
        <taxon>Elysia</taxon>
    </lineage>
</organism>